<feature type="compositionally biased region" description="Basic and acidic residues" evidence="1">
    <location>
        <begin position="1"/>
        <end position="11"/>
    </location>
</feature>
<dbReference type="EMBL" id="QGNW01000734">
    <property type="protein sequence ID" value="RVW63677.1"/>
    <property type="molecule type" value="Genomic_DNA"/>
</dbReference>
<organism evidence="3 4">
    <name type="scientific">Vitis vinifera</name>
    <name type="common">Grape</name>
    <dbReference type="NCBI Taxonomy" id="29760"/>
    <lineage>
        <taxon>Eukaryota</taxon>
        <taxon>Viridiplantae</taxon>
        <taxon>Streptophyta</taxon>
        <taxon>Embryophyta</taxon>
        <taxon>Tracheophyta</taxon>
        <taxon>Spermatophyta</taxon>
        <taxon>Magnoliopsida</taxon>
        <taxon>eudicotyledons</taxon>
        <taxon>Gunneridae</taxon>
        <taxon>Pentapetalae</taxon>
        <taxon>rosids</taxon>
        <taxon>Vitales</taxon>
        <taxon>Vitaceae</taxon>
        <taxon>Viteae</taxon>
        <taxon>Vitis</taxon>
    </lineage>
</organism>
<gene>
    <name evidence="2" type="ORF">CK203_060774</name>
    <name evidence="3" type="ORF">CK203_064657</name>
</gene>
<evidence type="ECO:0000313" key="3">
    <source>
        <dbReference type="EMBL" id="RVW68863.1"/>
    </source>
</evidence>
<name>A0A438G9F7_VITVI</name>
<feature type="region of interest" description="Disordered" evidence="1">
    <location>
        <begin position="1"/>
        <end position="84"/>
    </location>
</feature>
<protein>
    <submittedName>
        <fullName evidence="3">Uncharacterized protein</fullName>
    </submittedName>
</protein>
<evidence type="ECO:0000256" key="1">
    <source>
        <dbReference type="SAM" id="MobiDB-lite"/>
    </source>
</evidence>
<feature type="compositionally biased region" description="Basic and acidic residues" evidence="1">
    <location>
        <begin position="66"/>
        <end position="76"/>
    </location>
</feature>
<evidence type="ECO:0000313" key="4">
    <source>
        <dbReference type="Proteomes" id="UP000288805"/>
    </source>
</evidence>
<comment type="caution">
    <text evidence="3">The sequence shown here is derived from an EMBL/GenBank/DDBJ whole genome shotgun (WGS) entry which is preliminary data.</text>
</comment>
<dbReference type="EMBL" id="QGNW01000516">
    <property type="protein sequence ID" value="RVW68863.1"/>
    <property type="molecule type" value="Genomic_DNA"/>
</dbReference>
<feature type="region of interest" description="Disordered" evidence="1">
    <location>
        <begin position="105"/>
        <end position="126"/>
    </location>
</feature>
<dbReference type="AlphaFoldDB" id="A0A438G9F7"/>
<reference evidence="3 4" key="1">
    <citation type="journal article" date="2018" name="PLoS Genet.">
        <title>Population sequencing reveals clonal diversity and ancestral inbreeding in the grapevine cultivar Chardonnay.</title>
        <authorList>
            <person name="Roach M.J."/>
            <person name="Johnson D.L."/>
            <person name="Bohlmann J."/>
            <person name="van Vuuren H.J."/>
            <person name="Jones S.J."/>
            <person name="Pretorius I.S."/>
            <person name="Schmidt S.A."/>
            <person name="Borneman A.R."/>
        </authorList>
    </citation>
    <scope>NUCLEOTIDE SEQUENCE [LARGE SCALE GENOMIC DNA]</scope>
    <source>
        <strain evidence="4">cv. Chardonnay</strain>
        <strain evidence="3">I10V1</strain>
        <tissue evidence="3">Leaf</tissue>
    </source>
</reference>
<dbReference type="Proteomes" id="UP000288805">
    <property type="component" value="Unassembled WGS sequence"/>
</dbReference>
<evidence type="ECO:0000313" key="2">
    <source>
        <dbReference type="EMBL" id="RVW63677.1"/>
    </source>
</evidence>
<feature type="compositionally biased region" description="Basic residues" evidence="1">
    <location>
        <begin position="111"/>
        <end position="120"/>
    </location>
</feature>
<sequence length="189" mass="20950">MERSGVMKMEDPVGSWSFSDHAPLPSLEKQAGAAPAMLTSPDVMNPPATPNSSSVSSVSSASSHEQGSKAVEEERRMRKRGSLRKNQKKWGFLLSGLKPFEEKFRKDTRMLKPKKTTSQKRQREPRFAFMTKSEVDHLEDGLVVSANSNDSSFANGNLEEFSYVVPEYSSTKVASPKGDTFGSRVMLLE</sequence>
<accession>A0A438G9F7</accession>
<feature type="compositionally biased region" description="Low complexity" evidence="1">
    <location>
        <begin position="52"/>
        <end position="63"/>
    </location>
</feature>
<proteinExistence type="predicted"/>